<reference evidence="1 2" key="1">
    <citation type="submission" date="2018-04" db="EMBL/GenBank/DDBJ databases">
        <title>Draft genome sequence of Pseudomonas syringae pv. actinidiae biovar 3 strains isolated from kiwifruit in Kagawa prefecture.</title>
        <authorList>
            <person name="Tabuchi M."/>
            <person name="Saito M."/>
            <person name="Fujiwara S."/>
            <person name="Sasa N."/>
            <person name="Akimitsu K."/>
            <person name="Gomi K."/>
            <person name="Konishi-Sugita S."/>
            <person name="Hamano K."/>
            <person name="Kataoka I."/>
        </authorList>
    </citation>
    <scope>NUCLEOTIDE SEQUENCE [LARGE SCALE GENOMIC DNA]</scope>
    <source>
        <strain evidence="1 2">MAFF212211</strain>
    </source>
</reference>
<dbReference type="Proteomes" id="UP000248291">
    <property type="component" value="Unassembled WGS sequence"/>
</dbReference>
<evidence type="ECO:0000313" key="2">
    <source>
        <dbReference type="Proteomes" id="UP000248291"/>
    </source>
</evidence>
<comment type="caution">
    <text evidence="1">The sequence shown here is derived from an EMBL/GenBank/DDBJ whole genome shotgun (WGS) entry which is preliminary data.</text>
</comment>
<name>A0AAN4TMG0_PSESF</name>
<accession>A0AAN4TMG0</accession>
<protein>
    <submittedName>
        <fullName evidence="1">Uncharacterized protein</fullName>
    </submittedName>
</protein>
<sequence>MSKCRGIRICGWRLSVRIGRKGLLCFGWSVLFKLSKTCPQMPLGPRTWRFNWPPSRLAAGKLGLRCSGRCLTFAVHGRFNRWPSR</sequence>
<dbReference type="EMBL" id="BGKA01000145">
    <property type="protein sequence ID" value="GBH18152.1"/>
    <property type="molecule type" value="Genomic_DNA"/>
</dbReference>
<proteinExistence type="predicted"/>
<organism evidence="1 2">
    <name type="scientific">Pseudomonas syringae pv. actinidiae</name>
    <dbReference type="NCBI Taxonomy" id="103796"/>
    <lineage>
        <taxon>Bacteria</taxon>
        <taxon>Pseudomonadati</taxon>
        <taxon>Pseudomonadota</taxon>
        <taxon>Gammaproteobacteria</taxon>
        <taxon>Pseudomonadales</taxon>
        <taxon>Pseudomonadaceae</taxon>
        <taxon>Pseudomonas</taxon>
        <taxon>Pseudomonas syringae</taxon>
    </lineage>
</organism>
<evidence type="ECO:0000313" key="1">
    <source>
        <dbReference type="EMBL" id="GBH18152.1"/>
    </source>
</evidence>
<gene>
    <name evidence="1" type="ORF">KPSA3_04131</name>
</gene>
<dbReference type="AlphaFoldDB" id="A0AAN4TMG0"/>